<feature type="compositionally biased region" description="Acidic residues" evidence="11">
    <location>
        <begin position="860"/>
        <end position="870"/>
    </location>
</feature>
<dbReference type="InterPro" id="IPR017907">
    <property type="entry name" value="Znf_RING_CS"/>
</dbReference>
<dbReference type="PANTHER" id="PTHR45626:SF16">
    <property type="entry name" value="ATP-DEPENDENT HELICASE ULS1"/>
    <property type="match status" value="1"/>
</dbReference>
<feature type="coiled-coil region" evidence="10">
    <location>
        <begin position="101"/>
        <end position="128"/>
    </location>
</feature>
<name>A0ABR3FTT8_9AGAR</name>
<keyword evidence="6" id="KW-0347">Helicase</keyword>
<evidence type="ECO:0000256" key="5">
    <source>
        <dbReference type="ARBA" id="ARBA00022801"/>
    </source>
</evidence>
<organism evidence="15 16">
    <name type="scientific">Marasmius crinis-equi</name>
    <dbReference type="NCBI Taxonomy" id="585013"/>
    <lineage>
        <taxon>Eukaryota</taxon>
        <taxon>Fungi</taxon>
        <taxon>Dikarya</taxon>
        <taxon>Basidiomycota</taxon>
        <taxon>Agaricomycotina</taxon>
        <taxon>Agaricomycetes</taxon>
        <taxon>Agaricomycetidae</taxon>
        <taxon>Agaricales</taxon>
        <taxon>Marasmiineae</taxon>
        <taxon>Marasmiaceae</taxon>
        <taxon>Marasmius</taxon>
    </lineage>
</organism>
<keyword evidence="10" id="KW-0175">Coiled coil</keyword>
<dbReference type="CDD" id="cd18793">
    <property type="entry name" value="SF2_C_SNF"/>
    <property type="match status" value="1"/>
</dbReference>
<dbReference type="Pfam" id="PF13923">
    <property type="entry name" value="zf-C3HC4_2"/>
    <property type="match status" value="1"/>
</dbReference>
<dbReference type="SMART" id="SM00490">
    <property type="entry name" value="HELICc"/>
    <property type="match status" value="1"/>
</dbReference>
<dbReference type="InterPro" id="IPR001841">
    <property type="entry name" value="Znf_RING"/>
</dbReference>
<dbReference type="SUPFAM" id="SSF52540">
    <property type="entry name" value="P-loop containing nucleoside triphosphate hydrolases"/>
    <property type="match status" value="2"/>
</dbReference>
<feature type="domain" description="Helicase ATP-binding" evidence="13">
    <location>
        <begin position="349"/>
        <end position="549"/>
    </location>
</feature>
<proteinExistence type="inferred from homology"/>
<evidence type="ECO:0000256" key="4">
    <source>
        <dbReference type="ARBA" id="ARBA00022771"/>
    </source>
</evidence>
<dbReference type="InterPro" id="IPR000330">
    <property type="entry name" value="SNF2_N"/>
</dbReference>
<accession>A0ABR3FTT8</accession>
<dbReference type="Gene3D" id="3.40.50.300">
    <property type="entry name" value="P-loop containing nucleotide triphosphate hydrolases"/>
    <property type="match status" value="1"/>
</dbReference>
<dbReference type="InterPro" id="IPR038718">
    <property type="entry name" value="SNF2-like_sf"/>
</dbReference>
<dbReference type="PROSITE" id="PS51194">
    <property type="entry name" value="HELICASE_CTER"/>
    <property type="match status" value="1"/>
</dbReference>
<gene>
    <name evidence="15" type="ORF">V5O48_003105</name>
</gene>
<evidence type="ECO:0000256" key="6">
    <source>
        <dbReference type="ARBA" id="ARBA00022806"/>
    </source>
</evidence>
<dbReference type="InterPro" id="IPR027417">
    <property type="entry name" value="P-loop_NTPase"/>
</dbReference>
<dbReference type="Proteomes" id="UP001465976">
    <property type="component" value="Unassembled WGS sequence"/>
</dbReference>
<dbReference type="PROSITE" id="PS00518">
    <property type="entry name" value="ZF_RING_1"/>
    <property type="match status" value="1"/>
</dbReference>
<keyword evidence="16" id="KW-1185">Reference proteome</keyword>
<evidence type="ECO:0000256" key="2">
    <source>
        <dbReference type="ARBA" id="ARBA00022723"/>
    </source>
</evidence>
<dbReference type="PROSITE" id="PS50089">
    <property type="entry name" value="ZF_RING_2"/>
    <property type="match status" value="1"/>
</dbReference>
<evidence type="ECO:0000256" key="9">
    <source>
        <dbReference type="PROSITE-ProRule" id="PRU00175"/>
    </source>
</evidence>
<evidence type="ECO:0000259" key="14">
    <source>
        <dbReference type="PROSITE" id="PS51194"/>
    </source>
</evidence>
<feature type="region of interest" description="Disordered" evidence="11">
    <location>
        <begin position="860"/>
        <end position="930"/>
    </location>
</feature>
<comment type="caution">
    <text evidence="15">The sequence shown here is derived from an EMBL/GenBank/DDBJ whole genome shotgun (WGS) entry which is preliminary data.</text>
</comment>
<evidence type="ECO:0000259" key="12">
    <source>
        <dbReference type="PROSITE" id="PS50089"/>
    </source>
</evidence>
<keyword evidence="5" id="KW-0378">Hydrolase</keyword>
<feature type="coiled-coil region" evidence="10">
    <location>
        <begin position="702"/>
        <end position="730"/>
    </location>
</feature>
<evidence type="ECO:0000256" key="11">
    <source>
        <dbReference type="SAM" id="MobiDB-lite"/>
    </source>
</evidence>
<evidence type="ECO:0000256" key="3">
    <source>
        <dbReference type="ARBA" id="ARBA00022741"/>
    </source>
</evidence>
<feature type="domain" description="Helicase C-terminal" evidence="14">
    <location>
        <begin position="984"/>
        <end position="1150"/>
    </location>
</feature>
<dbReference type="InterPro" id="IPR014001">
    <property type="entry name" value="Helicase_ATP-bd"/>
</dbReference>
<keyword evidence="8" id="KW-0067">ATP-binding</keyword>
<protein>
    <submittedName>
        <fullName evidence="15">Uncharacterized protein</fullName>
    </submittedName>
</protein>
<sequence length="1164" mass="131691">PVESTIPSKRRVTEAAISDVLTLTPAPSHQRTSSTLLTKAADTHKPLESIANVTFEPGTSTPALLSRADTSATREKIEAIQFSISSKQSLLDGLLRKKRKMQADYTRIKRYQDELEALMKERDAMKKSLPTIPLSPHKRALAPPPQVQARLEPPVKTERDLVQPRFDRFLNAVAGPSSSPMQPAPAPQILVKPEPFVKEEPGWLRTKFNSFVNAVAGPSSAPAAPPSPKQEPNPFGGDDYLDLDRNAAAMAVAQRYNSALPYVAPMDDLYDENGDFHGRGRDTFQGPQAKADDIEKFLVDAGNAEQFDGSATVEQALEKLGLPSIYTPLPNMEVALMPHQAIGVAWMLEKERGYLKGGCLADEMGLGKTVQMIALMVKNRSPDAVCKTNLIIAPLALLDQWKMEIELKTNDVFKCLIYHGNSKPKRKSDLLSYDVVITTPHTMALEWPDEEADKKRKSAKKKKDDFIVDDSDSDDGPAAKRRKKEHGLLFQVDFYRVILDEAQGIRTRKTRVSRAITHLNAKYRWCLTGTPIINTLTDTYAYIRFLRLRPFYDWNEFNDHVGRLEKKQPDVAVLRLQKIFDAFLLRRKKDTMLDGKRLIELPARNVHLNKLEFTEEEREIYEMVERKSQSIFNRYLRAGTVLKNYSQVLVLLLRLRQICSHPCLIQEGGGAFIMPDEVENETRPEIRRELARARDLVSPAFVTKLKEKLKDEALKRIQAEKESAEAAVEEECPICFDAFTDATVTPCAHIFCRECITNVLNNPYVEVADNPTRYNPDERPCPACRAPIHANKLFSRVAFEPTDQDLFPPEKPDDAEPEIMEVDEVVKPKKRTTKGKAKKVAKKVKKPVLAQGPYGVIDVDAFDTEPEDDGSSSAPRRSSGPGTTTPLVYISDSEDEEEDEYEDGSDDSMDDFIVQSDEDEEEKDARREQKKKLGKRKTLVVLDSDEEMDDTPEEKEVIFGSKKKKERKTPEEIKLMPRFLPSTKMKWMMEEIQRLFRERPDEKILIISQWTGCLSLISDYLSEYDVRHVKYQGDMNRTKREQAVRVFMSKDNAPIMLMSMKCGGVGLNLTRGNNVISLDLGWSQAVENQAFDRVHRLGQRKDVQIQRLVIENTVEDRIMALQERKQNLADGSLGEGKGKKAGKMSVKELASLFGLDRYGRVLPN</sequence>
<dbReference type="CDD" id="cd18008">
    <property type="entry name" value="DEXDc_SHPRH-like"/>
    <property type="match status" value="1"/>
</dbReference>
<keyword evidence="7" id="KW-0862">Zinc</keyword>
<dbReference type="EMBL" id="JBAHYK010000080">
    <property type="protein sequence ID" value="KAL0578872.1"/>
    <property type="molecule type" value="Genomic_DNA"/>
</dbReference>
<dbReference type="Pfam" id="PF00176">
    <property type="entry name" value="SNF2-rel_dom"/>
    <property type="match status" value="1"/>
</dbReference>
<keyword evidence="3" id="KW-0547">Nucleotide-binding</keyword>
<evidence type="ECO:0000259" key="13">
    <source>
        <dbReference type="PROSITE" id="PS51192"/>
    </source>
</evidence>
<feature type="compositionally biased region" description="Acidic residues" evidence="11">
    <location>
        <begin position="892"/>
        <end position="922"/>
    </location>
</feature>
<evidence type="ECO:0000256" key="7">
    <source>
        <dbReference type="ARBA" id="ARBA00022833"/>
    </source>
</evidence>
<evidence type="ECO:0000256" key="8">
    <source>
        <dbReference type="ARBA" id="ARBA00022840"/>
    </source>
</evidence>
<evidence type="ECO:0000313" key="15">
    <source>
        <dbReference type="EMBL" id="KAL0578872.1"/>
    </source>
</evidence>
<evidence type="ECO:0000313" key="16">
    <source>
        <dbReference type="Proteomes" id="UP001465976"/>
    </source>
</evidence>
<dbReference type="InterPro" id="IPR049730">
    <property type="entry name" value="SNF2/RAD54-like_C"/>
</dbReference>
<dbReference type="PROSITE" id="PS51192">
    <property type="entry name" value="HELICASE_ATP_BIND_1"/>
    <property type="match status" value="1"/>
</dbReference>
<comment type="similarity">
    <text evidence="1">Belongs to the SNF2/RAD54 helicase family.</text>
</comment>
<dbReference type="Pfam" id="PF00271">
    <property type="entry name" value="Helicase_C"/>
    <property type="match status" value="1"/>
</dbReference>
<dbReference type="InterPro" id="IPR013083">
    <property type="entry name" value="Znf_RING/FYVE/PHD"/>
</dbReference>
<dbReference type="SUPFAM" id="SSF57850">
    <property type="entry name" value="RING/U-box"/>
    <property type="match status" value="1"/>
</dbReference>
<dbReference type="PANTHER" id="PTHR45626">
    <property type="entry name" value="TRANSCRIPTION TERMINATION FACTOR 2-RELATED"/>
    <property type="match status" value="1"/>
</dbReference>
<reference evidence="15 16" key="1">
    <citation type="submission" date="2024-02" db="EMBL/GenBank/DDBJ databases">
        <title>A draft genome for the cacao thread blight pathogen Marasmius crinis-equi.</title>
        <authorList>
            <person name="Cohen S.P."/>
            <person name="Baruah I.K."/>
            <person name="Amoako-Attah I."/>
            <person name="Bukari Y."/>
            <person name="Meinhardt L.W."/>
            <person name="Bailey B.A."/>
        </authorList>
    </citation>
    <scope>NUCLEOTIDE SEQUENCE [LARGE SCALE GENOMIC DNA]</scope>
    <source>
        <strain evidence="15 16">GH-76</strain>
    </source>
</reference>
<feature type="non-terminal residue" evidence="15">
    <location>
        <position position="1"/>
    </location>
</feature>
<evidence type="ECO:0000256" key="10">
    <source>
        <dbReference type="SAM" id="Coils"/>
    </source>
</evidence>
<dbReference type="Gene3D" id="3.40.50.10810">
    <property type="entry name" value="Tandem AAA-ATPase domain"/>
    <property type="match status" value="1"/>
</dbReference>
<dbReference type="SMART" id="SM00487">
    <property type="entry name" value="DEXDc"/>
    <property type="match status" value="1"/>
</dbReference>
<dbReference type="InterPro" id="IPR001650">
    <property type="entry name" value="Helicase_C-like"/>
</dbReference>
<dbReference type="InterPro" id="IPR050628">
    <property type="entry name" value="SNF2_RAD54_helicase_TF"/>
</dbReference>
<feature type="compositionally biased region" description="Low complexity" evidence="11">
    <location>
        <begin position="871"/>
        <end position="882"/>
    </location>
</feature>
<evidence type="ECO:0000256" key="1">
    <source>
        <dbReference type="ARBA" id="ARBA00007025"/>
    </source>
</evidence>
<feature type="domain" description="RING-type" evidence="12">
    <location>
        <begin position="732"/>
        <end position="785"/>
    </location>
</feature>
<dbReference type="Gene3D" id="3.30.40.10">
    <property type="entry name" value="Zinc/RING finger domain, C3HC4 (zinc finger)"/>
    <property type="match status" value="1"/>
</dbReference>
<feature type="region of interest" description="Disordered" evidence="11">
    <location>
        <begin position="217"/>
        <end position="241"/>
    </location>
</feature>
<dbReference type="SMART" id="SM00184">
    <property type="entry name" value="RING"/>
    <property type="match status" value="1"/>
</dbReference>
<keyword evidence="2" id="KW-0479">Metal-binding</keyword>
<keyword evidence="4 9" id="KW-0863">Zinc-finger</keyword>